<organism evidence="1">
    <name type="scientific">Populus davidiana</name>
    <dbReference type="NCBI Taxonomy" id="266767"/>
    <lineage>
        <taxon>Eukaryota</taxon>
        <taxon>Viridiplantae</taxon>
        <taxon>Streptophyta</taxon>
        <taxon>Embryophyta</taxon>
        <taxon>Tracheophyta</taxon>
        <taxon>Spermatophyta</taxon>
        <taxon>Magnoliopsida</taxon>
        <taxon>eudicotyledons</taxon>
        <taxon>Gunneridae</taxon>
        <taxon>Pentapetalae</taxon>
        <taxon>rosids</taxon>
        <taxon>fabids</taxon>
        <taxon>Malpighiales</taxon>
        <taxon>Salicaceae</taxon>
        <taxon>Saliceae</taxon>
        <taxon>Populus</taxon>
    </lineage>
</organism>
<reference evidence="1" key="1">
    <citation type="submission" date="2020-03" db="EMBL/GenBank/DDBJ databases">
        <authorList>
            <person name="Zhang R."/>
        </authorList>
    </citation>
    <scope>NUCLEOTIDE SEQUENCE</scope>
</reference>
<accession>A0A6M2EEV1</accession>
<name>A0A6M2EEV1_9ROSI</name>
<sequence length="137" mass="15739">MPDQQPFLAPPLQRLLDHAKSTIPMVSFKPSVNDNINNIYWLFRKKESAVNLSRSAALMIFSRFRDEVLSSIRRSCGALSILERLMSSHPRDVGENHTQVSTSCPMLLCDKIWKRRKLKKVIIHLKDSFSIQLCTIS</sequence>
<dbReference type="EMBL" id="GILB01003357">
    <property type="protein sequence ID" value="NUU83690.1"/>
    <property type="molecule type" value="Transcribed_RNA"/>
</dbReference>
<evidence type="ECO:0000313" key="1">
    <source>
        <dbReference type="EMBL" id="NUU83690.1"/>
    </source>
</evidence>
<proteinExistence type="predicted"/>
<protein>
    <submittedName>
        <fullName evidence="1">Uncharacterized protein</fullName>
    </submittedName>
</protein>
<dbReference type="AlphaFoldDB" id="A0A6M2EEV1"/>